<dbReference type="Pfam" id="PF00106">
    <property type="entry name" value="adh_short"/>
    <property type="match status" value="1"/>
</dbReference>
<dbReference type="Gene3D" id="3.40.50.720">
    <property type="entry name" value="NAD(P)-binding Rossmann-like Domain"/>
    <property type="match status" value="1"/>
</dbReference>
<comment type="function">
    <text evidence="9">Catalyzes the reduction of all-trans-retinal to all-trans-retinol in the presence of NADPH.</text>
</comment>
<dbReference type="GO" id="GO:0016020">
    <property type="term" value="C:membrane"/>
    <property type="evidence" value="ECO:0007669"/>
    <property type="project" value="UniProtKB-SubCell"/>
</dbReference>
<dbReference type="PRINTS" id="PR00080">
    <property type="entry name" value="SDRFAMILY"/>
</dbReference>
<dbReference type="Proteomes" id="UP001153461">
    <property type="component" value="Unassembled WGS sequence"/>
</dbReference>
<evidence type="ECO:0000256" key="2">
    <source>
        <dbReference type="ARBA" id="ARBA00006484"/>
    </source>
</evidence>
<proteinExistence type="inferred from homology"/>
<dbReference type="PANTHER" id="PTHR24322">
    <property type="entry name" value="PKSB"/>
    <property type="match status" value="1"/>
</dbReference>
<evidence type="ECO:0000256" key="12">
    <source>
        <dbReference type="RuleBase" id="RU000363"/>
    </source>
</evidence>
<name>A0A9W4HR97_PENNA</name>
<evidence type="ECO:0000256" key="5">
    <source>
        <dbReference type="ARBA" id="ARBA00022989"/>
    </source>
</evidence>
<evidence type="ECO:0000256" key="7">
    <source>
        <dbReference type="ARBA" id="ARBA00023098"/>
    </source>
</evidence>
<comment type="caution">
    <text evidence="13">The sequence shown here is derived from an EMBL/GenBank/DDBJ whole genome shotgun (WGS) entry which is preliminary data.</text>
</comment>
<accession>A0A9W4HR97</accession>
<organism evidence="13 14">
    <name type="scientific">Penicillium nalgiovense</name>
    <dbReference type="NCBI Taxonomy" id="60175"/>
    <lineage>
        <taxon>Eukaryota</taxon>
        <taxon>Fungi</taxon>
        <taxon>Dikarya</taxon>
        <taxon>Ascomycota</taxon>
        <taxon>Pezizomycotina</taxon>
        <taxon>Eurotiomycetes</taxon>
        <taxon>Eurotiomycetidae</taxon>
        <taxon>Eurotiales</taxon>
        <taxon>Aspergillaceae</taxon>
        <taxon>Penicillium</taxon>
    </lineage>
</organism>
<dbReference type="EMBL" id="CAJVNV010000244">
    <property type="protein sequence ID" value="CAG8128701.1"/>
    <property type="molecule type" value="Genomic_DNA"/>
</dbReference>
<dbReference type="InterPro" id="IPR020904">
    <property type="entry name" value="Sc_DH/Rdtase_CS"/>
</dbReference>
<evidence type="ECO:0000256" key="9">
    <source>
        <dbReference type="ARBA" id="ARBA00059620"/>
    </source>
</evidence>
<evidence type="ECO:0000313" key="13">
    <source>
        <dbReference type="EMBL" id="CAG8128701.1"/>
    </source>
</evidence>
<keyword evidence="5" id="KW-1133">Transmembrane helix</keyword>
<evidence type="ECO:0000256" key="3">
    <source>
        <dbReference type="ARBA" id="ARBA00022692"/>
    </source>
</evidence>
<dbReference type="AlphaFoldDB" id="A0A9W4HR97"/>
<keyword evidence="6" id="KW-0560">Oxidoreductase</keyword>
<dbReference type="CDD" id="cd05339">
    <property type="entry name" value="17beta-HSDXI-like_SDR_c"/>
    <property type="match status" value="1"/>
</dbReference>
<dbReference type="OrthoDB" id="1298661at2759"/>
<evidence type="ECO:0000256" key="11">
    <source>
        <dbReference type="ARBA" id="ARBA00082544"/>
    </source>
</evidence>
<dbReference type="PRINTS" id="PR00081">
    <property type="entry name" value="GDHRDH"/>
</dbReference>
<evidence type="ECO:0000256" key="6">
    <source>
        <dbReference type="ARBA" id="ARBA00023002"/>
    </source>
</evidence>
<evidence type="ECO:0000313" key="14">
    <source>
        <dbReference type="Proteomes" id="UP001153461"/>
    </source>
</evidence>
<gene>
    <name evidence="13" type="ORF">PNAL_LOCUS5473</name>
</gene>
<evidence type="ECO:0000256" key="10">
    <source>
        <dbReference type="ARBA" id="ARBA00068717"/>
    </source>
</evidence>
<dbReference type="PROSITE" id="PS00061">
    <property type="entry name" value="ADH_SHORT"/>
    <property type="match status" value="1"/>
</dbReference>
<dbReference type="FunFam" id="3.40.50.720:FF:000131">
    <property type="entry name" value="Short-chain dehydrogenase/reductase 3"/>
    <property type="match status" value="1"/>
</dbReference>
<dbReference type="SUPFAM" id="SSF51735">
    <property type="entry name" value="NAD(P)-binding Rossmann-fold domains"/>
    <property type="match status" value="1"/>
</dbReference>
<sequence>MASFPTIFSPVLVSMRPFLSSKAFLIPACVLGIWKLLHRINLHLSTRSLNNFQTDKSWDWTKEIVLITGGSNGIGAEIVRRLSDRGVAVVIWDIASPPAELLGECRSKRSSVQYYHVDVTSEESILSAARQVRADLGDPSILINNAGIAIAENIVEENIQHRKLQFEINVFAQMRLVQEFLPAMVKRNHGHIVTMASASSFISTTQLVTYASTKAAIMAFHEGVAQELRMRYNARRVRTTIVFPHYVRTDMVKKLTTLHDFPELLLEPEYVADQVVKQVLSGDAGRLILPPSNSWLTYLRALPPWYMYRIHSMDPDVYKPRA</sequence>
<dbReference type="InterPro" id="IPR002347">
    <property type="entry name" value="SDR_fam"/>
</dbReference>
<reference evidence="13" key="1">
    <citation type="submission" date="2021-07" db="EMBL/GenBank/DDBJ databases">
        <authorList>
            <person name="Branca A.L. A."/>
        </authorList>
    </citation>
    <scope>NUCLEOTIDE SEQUENCE</scope>
</reference>
<protein>
    <recommendedName>
        <fullName evidence="10">Short-chain dehydrogenase/reductase 3</fullName>
    </recommendedName>
    <alternativeName>
        <fullName evidence="11">Retinal short-chain dehydrogenase/reductase 1</fullName>
    </alternativeName>
</protein>
<keyword evidence="7" id="KW-0443">Lipid metabolism</keyword>
<dbReference type="PANTHER" id="PTHR24322:SF736">
    <property type="entry name" value="RETINOL DEHYDROGENASE 10"/>
    <property type="match status" value="1"/>
</dbReference>
<keyword evidence="8" id="KW-0472">Membrane</keyword>
<dbReference type="GO" id="GO:0052650">
    <property type="term" value="F:all-trans-retinol dehydrogenase (NADP+) activity"/>
    <property type="evidence" value="ECO:0007669"/>
    <property type="project" value="UniProtKB-ARBA"/>
</dbReference>
<dbReference type="InterPro" id="IPR036291">
    <property type="entry name" value="NAD(P)-bd_dom_sf"/>
</dbReference>
<comment type="subcellular location">
    <subcellularLocation>
        <location evidence="1">Membrane</location>
        <topology evidence="1">Multi-pass membrane protein</topology>
    </subcellularLocation>
</comment>
<evidence type="ECO:0000256" key="8">
    <source>
        <dbReference type="ARBA" id="ARBA00023136"/>
    </source>
</evidence>
<evidence type="ECO:0000256" key="1">
    <source>
        <dbReference type="ARBA" id="ARBA00004141"/>
    </source>
</evidence>
<evidence type="ECO:0000256" key="4">
    <source>
        <dbReference type="ARBA" id="ARBA00022857"/>
    </source>
</evidence>
<keyword evidence="3" id="KW-0812">Transmembrane</keyword>
<comment type="similarity">
    <text evidence="2 12">Belongs to the short-chain dehydrogenases/reductases (SDR) family.</text>
</comment>
<keyword evidence="4" id="KW-0521">NADP</keyword>